<sequence length="391" mass="42656">MIDKEKVREGFAKSFFFDPDYLFQAHGRLEIIGNHTDHNHGLCLVGGVDMGTLAAVRKTEDGVIRVISKGYRPAEVDLLHEDLAPAEAEHSSSQGLIRGVASKMKELGYRIGGFEAYLDSDIFKGAGVSSSACFESLIAGILDSLYNDGHMDPMEMAKIGQYAENVYFGKPCGLLDQIGSCLGGLNYVDFLDLDKPEVEPLEWKLPLHAVLVNSGGSHAGLTGEYASIGDDMKSVAKNIFGKEYLRQVSRADFFARIGMPNSSVSELAKMRATHFFEENVRVQAAAKAIRESSPDDFLEQIRQSGYSSTAMLQNTMVPLHYPFSPQEAIDRLTPYLGAGAMRIMGGGFAGSCIAFLYPRDLPGFLQMAKKYYGESGVRVVSLVSGGPKFVE</sequence>
<dbReference type="InterPro" id="IPR006204">
    <property type="entry name" value="GHMP_kinase_N_dom"/>
</dbReference>
<reference evidence="7" key="2">
    <citation type="journal article" date="2021" name="PeerJ">
        <title>Extensive microbial diversity within the chicken gut microbiome revealed by metagenomics and culture.</title>
        <authorList>
            <person name="Gilroy R."/>
            <person name="Ravi A."/>
            <person name="Getino M."/>
            <person name="Pursley I."/>
            <person name="Horton D.L."/>
            <person name="Alikhan N.F."/>
            <person name="Baker D."/>
            <person name="Gharbi K."/>
            <person name="Hall N."/>
            <person name="Watson M."/>
            <person name="Adriaenssens E.M."/>
            <person name="Foster-Nyarko E."/>
            <person name="Jarju S."/>
            <person name="Secka A."/>
            <person name="Antonio M."/>
            <person name="Oren A."/>
            <person name="Chaudhuri R.R."/>
            <person name="La Ragione R."/>
            <person name="Hildebrand F."/>
            <person name="Pallen M.J."/>
        </authorList>
    </citation>
    <scope>NUCLEOTIDE SEQUENCE</scope>
    <source>
        <strain evidence="7">ChiGjej1B1-22543</strain>
    </source>
</reference>
<dbReference type="InterPro" id="IPR036554">
    <property type="entry name" value="GHMP_kinase_C_sf"/>
</dbReference>
<evidence type="ECO:0000259" key="5">
    <source>
        <dbReference type="Pfam" id="PF00288"/>
    </source>
</evidence>
<dbReference type="Gene3D" id="3.30.70.890">
    <property type="entry name" value="GHMP kinase, C-terminal domain"/>
    <property type="match status" value="1"/>
</dbReference>
<evidence type="ECO:0000313" key="7">
    <source>
        <dbReference type="EMBL" id="HIU44768.1"/>
    </source>
</evidence>
<comment type="similarity">
    <text evidence="1">Belongs to the GHMP kinase family. GalK subfamily.</text>
</comment>
<keyword evidence="3" id="KW-0808">Transferase</keyword>
<dbReference type="GO" id="GO:0005524">
    <property type="term" value="F:ATP binding"/>
    <property type="evidence" value="ECO:0007669"/>
    <property type="project" value="UniProtKB-KW"/>
</dbReference>
<dbReference type="Pfam" id="PF10509">
    <property type="entry name" value="GalKase_gal_bdg"/>
    <property type="match status" value="1"/>
</dbReference>
<dbReference type="PRINTS" id="PR00959">
    <property type="entry name" value="MEVGALKINASE"/>
</dbReference>
<dbReference type="PANTHER" id="PTHR10457">
    <property type="entry name" value="MEVALONATE KINASE/GALACTOKINASE"/>
    <property type="match status" value="1"/>
</dbReference>
<evidence type="ECO:0000256" key="4">
    <source>
        <dbReference type="ARBA" id="ARBA00022840"/>
    </source>
</evidence>
<dbReference type="InterPro" id="IPR006206">
    <property type="entry name" value="Mevalonate/galactokinase"/>
</dbReference>
<dbReference type="Pfam" id="PF00288">
    <property type="entry name" value="GHMP_kinases_N"/>
    <property type="match status" value="1"/>
</dbReference>
<dbReference type="PIRSF" id="PIRSF000530">
    <property type="entry name" value="Galactokinase"/>
    <property type="match status" value="1"/>
</dbReference>
<protein>
    <submittedName>
        <fullName evidence="7">Galactokinase</fullName>
    </submittedName>
</protein>
<dbReference type="GO" id="GO:0004335">
    <property type="term" value="F:galactokinase activity"/>
    <property type="evidence" value="ECO:0007669"/>
    <property type="project" value="InterPro"/>
</dbReference>
<proteinExistence type="inferred from homology"/>
<dbReference type="AlphaFoldDB" id="A0A9D1S2Y0"/>
<feature type="domain" description="GHMP kinase N-terminal" evidence="5">
    <location>
        <begin position="96"/>
        <end position="184"/>
    </location>
</feature>
<dbReference type="EMBL" id="DVMV01000005">
    <property type="protein sequence ID" value="HIU44768.1"/>
    <property type="molecule type" value="Genomic_DNA"/>
</dbReference>
<dbReference type="InterPro" id="IPR019539">
    <property type="entry name" value="GalKase_N"/>
</dbReference>
<gene>
    <name evidence="7" type="ORF">IAC52_00505</name>
</gene>
<evidence type="ECO:0000313" key="8">
    <source>
        <dbReference type="Proteomes" id="UP000824070"/>
    </source>
</evidence>
<evidence type="ECO:0000256" key="3">
    <source>
        <dbReference type="ARBA" id="ARBA00022777"/>
    </source>
</evidence>
<dbReference type="GO" id="GO:0006012">
    <property type="term" value="P:galactose metabolic process"/>
    <property type="evidence" value="ECO:0007669"/>
    <property type="project" value="InterPro"/>
</dbReference>
<organism evidence="7 8">
    <name type="scientific">Candidatus Alloenteromonas pullicola</name>
    <dbReference type="NCBI Taxonomy" id="2840784"/>
    <lineage>
        <taxon>Bacteria</taxon>
        <taxon>Bacillati</taxon>
        <taxon>Bacillota</taxon>
        <taxon>Bacillota incertae sedis</taxon>
        <taxon>Candidatus Alloenteromonas</taxon>
    </lineage>
</organism>
<reference evidence="7" key="1">
    <citation type="submission" date="2020-10" db="EMBL/GenBank/DDBJ databases">
        <authorList>
            <person name="Gilroy R."/>
        </authorList>
    </citation>
    <scope>NUCLEOTIDE SEQUENCE</scope>
    <source>
        <strain evidence="7">ChiGjej1B1-22543</strain>
    </source>
</reference>
<dbReference type="InterPro" id="IPR014721">
    <property type="entry name" value="Ribsml_uS5_D2-typ_fold_subgr"/>
</dbReference>
<dbReference type="SUPFAM" id="SSF54211">
    <property type="entry name" value="Ribosomal protein S5 domain 2-like"/>
    <property type="match status" value="1"/>
</dbReference>
<evidence type="ECO:0000256" key="1">
    <source>
        <dbReference type="ARBA" id="ARBA00006566"/>
    </source>
</evidence>
<evidence type="ECO:0000259" key="6">
    <source>
        <dbReference type="Pfam" id="PF10509"/>
    </source>
</evidence>
<dbReference type="SUPFAM" id="SSF55060">
    <property type="entry name" value="GHMP Kinase, C-terminal domain"/>
    <property type="match status" value="1"/>
</dbReference>
<feature type="domain" description="Galactokinase N-terminal" evidence="6">
    <location>
        <begin position="11"/>
        <end position="58"/>
    </location>
</feature>
<dbReference type="GO" id="GO:0005829">
    <property type="term" value="C:cytosol"/>
    <property type="evidence" value="ECO:0007669"/>
    <property type="project" value="TreeGrafter"/>
</dbReference>
<dbReference type="Gene3D" id="3.30.230.10">
    <property type="match status" value="1"/>
</dbReference>
<keyword evidence="3" id="KW-0418">Kinase</keyword>
<dbReference type="PANTHER" id="PTHR10457:SF7">
    <property type="entry name" value="GALACTOKINASE-RELATED"/>
    <property type="match status" value="1"/>
</dbReference>
<dbReference type="InterPro" id="IPR000705">
    <property type="entry name" value="Galactokinase"/>
</dbReference>
<keyword evidence="4" id="KW-0067">ATP-binding</keyword>
<dbReference type="PRINTS" id="PR00473">
    <property type="entry name" value="GALCTOKINASE"/>
</dbReference>
<keyword evidence="2" id="KW-0547">Nucleotide-binding</keyword>
<accession>A0A9D1S2Y0</accession>
<evidence type="ECO:0000256" key="2">
    <source>
        <dbReference type="ARBA" id="ARBA00022741"/>
    </source>
</evidence>
<dbReference type="Proteomes" id="UP000824070">
    <property type="component" value="Unassembled WGS sequence"/>
</dbReference>
<name>A0A9D1S2Y0_9FIRM</name>
<comment type="caution">
    <text evidence="7">The sequence shown here is derived from an EMBL/GenBank/DDBJ whole genome shotgun (WGS) entry which is preliminary data.</text>
</comment>
<dbReference type="InterPro" id="IPR020568">
    <property type="entry name" value="Ribosomal_Su5_D2-typ_SF"/>
</dbReference>